<evidence type="ECO:0000256" key="5">
    <source>
        <dbReference type="ARBA" id="ARBA00023136"/>
    </source>
</evidence>
<name>A0A9P9WWM1_9PEZI</name>
<feature type="transmembrane region" description="Helical" evidence="7">
    <location>
        <begin position="391"/>
        <end position="412"/>
    </location>
</feature>
<keyword evidence="4 7" id="KW-1133">Transmembrane helix</keyword>
<dbReference type="Gene3D" id="1.20.1250.20">
    <property type="entry name" value="MFS general substrate transporter like domains"/>
    <property type="match status" value="2"/>
</dbReference>
<dbReference type="GO" id="GO:0005886">
    <property type="term" value="C:plasma membrane"/>
    <property type="evidence" value="ECO:0007669"/>
    <property type="project" value="TreeGrafter"/>
</dbReference>
<keyword evidence="2" id="KW-0813">Transport</keyword>
<dbReference type="PROSITE" id="PS50850">
    <property type="entry name" value="MFS"/>
    <property type="match status" value="1"/>
</dbReference>
<dbReference type="SUPFAM" id="SSF103473">
    <property type="entry name" value="MFS general substrate transporter"/>
    <property type="match status" value="1"/>
</dbReference>
<feature type="transmembrane region" description="Helical" evidence="7">
    <location>
        <begin position="123"/>
        <end position="140"/>
    </location>
</feature>
<dbReference type="PRINTS" id="PR01036">
    <property type="entry name" value="TCRTETB"/>
</dbReference>
<dbReference type="EMBL" id="JAFIMR010000002">
    <property type="protein sequence ID" value="KAI1880622.1"/>
    <property type="molecule type" value="Genomic_DNA"/>
</dbReference>
<evidence type="ECO:0000256" key="1">
    <source>
        <dbReference type="ARBA" id="ARBA00004141"/>
    </source>
</evidence>
<dbReference type="Pfam" id="PF07690">
    <property type="entry name" value="MFS_1"/>
    <property type="match status" value="1"/>
</dbReference>
<accession>A0A9P9WWM1</accession>
<feature type="transmembrane region" description="Helical" evidence="7">
    <location>
        <begin position="243"/>
        <end position="263"/>
    </location>
</feature>
<keyword evidence="5 7" id="KW-0472">Membrane</keyword>
<protein>
    <recommendedName>
        <fullName evidence="8">Major facilitator superfamily (MFS) profile domain-containing protein</fullName>
    </recommendedName>
</protein>
<comment type="subcellular location">
    <subcellularLocation>
        <location evidence="1">Membrane</location>
        <topology evidence="1">Multi-pass membrane protein</topology>
    </subcellularLocation>
</comment>
<reference evidence="9" key="1">
    <citation type="submission" date="2021-03" db="EMBL/GenBank/DDBJ databases">
        <title>Revisited historic fungal species revealed as producer of novel bioactive compounds through whole genome sequencing and comparative genomics.</title>
        <authorList>
            <person name="Vignolle G.A."/>
            <person name="Hochenegger N."/>
            <person name="Mach R.L."/>
            <person name="Mach-Aigner A.R."/>
            <person name="Javad Rahimi M."/>
            <person name="Salim K.A."/>
            <person name="Chan C.M."/>
            <person name="Lim L.B.L."/>
            <person name="Cai F."/>
            <person name="Druzhinina I.S."/>
            <person name="U'Ren J.M."/>
            <person name="Derntl C."/>
        </authorList>
    </citation>
    <scope>NUCLEOTIDE SEQUENCE</scope>
    <source>
        <strain evidence="9">TUCIM 5799</strain>
    </source>
</reference>
<feature type="transmembrane region" description="Helical" evidence="7">
    <location>
        <begin position="183"/>
        <end position="203"/>
    </location>
</feature>
<feature type="transmembrane region" description="Helical" evidence="7">
    <location>
        <begin position="351"/>
        <end position="371"/>
    </location>
</feature>
<dbReference type="InterPro" id="IPR036259">
    <property type="entry name" value="MFS_trans_sf"/>
</dbReference>
<proteinExistence type="predicted"/>
<feature type="region of interest" description="Disordered" evidence="6">
    <location>
        <begin position="27"/>
        <end position="73"/>
    </location>
</feature>
<sequence length="609" mass="65510">MRFTFGGGTNVKGRITSYARSRTLYMTQSSEATPKIPIEDQMTGDSKETAPDGASEMEAKQVSTTPARPITEDEEDIEYPKGLKLGLIILSLCLAVFLVALDQTIIAPALGAITAEYGSVRDIGWYGASYLLTSTALQPLYGTIYRLFDIKLTFVGAVALFELGSLVSAVAPSSVAFIVGRAIAGLGTAGLFSGAVVILSYTLPLRKRPVMFGLFGGMWGIASVAGPLLGGVFTDRITWRWCFYINLPIGCAAALVVFFYLGISRANNPNNESFISRIVQLDLLGAGILIPAIIMLLLALQWGGTEYPWNNSRIIGLFVGAAVMALIFVAVEHRQQDKGLLPPRFFKHRDVLSAMIFSFVFGACFFPMIYYLSLYFQAVQGDSAVQAGIKLLPMLLSTVVSSMISGGLVTGFGYYNPIIFVETAMLTAGAGLISTFWLDTPFSKWFGYQVLYGLGTGVCFQTGITVVQNVLPQELIPQGSACVQFFQSLGGALFIAVAQTVFQNGLIEGVTRDAPQLDPLIFINSGASQIRQILQEMHQEAAIDTVLGAYTTGLRNTYYISVATGAAAFFAAFGLRWKKIEKGGAGKKDVEMGDKTSSNNSDGAKDTSV</sequence>
<dbReference type="FunFam" id="1.20.1250.20:FF:000196">
    <property type="entry name" value="MFS toxin efflux pump (AflT)"/>
    <property type="match status" value="1"/>
</dbReference>
<keyword evidence="3 7" id="KW-0812">Transmembrane</keyword>
<dbReference type="InterPro" id="IPR020846">
    <property type="entry name" value="MFS_dom"/>
</dbReference>
<dbReference type="FunFam" id="1.20.1720.10:FF:000012">
    <property type="entry name" value="MFS toxin efflux pump (AflT)"/>
    <property type="match status" value="1"/>
</dbReference>
<dbReference type="GO" id="GO:0022857">
    <property type="term" value="F:transmembrane transporter activity"/>
    <property type="evidence" value="ECO:0007669"/>
    <property type="project" value="InterPro"/>
</dbReference>
<feature type="compositionally biased region" description="Basic and acidic residues" evidence="6">
    <location>
        <begin position="584"/>
        <end position="594"/>
    </location>
</feature>
<gene>
    <name evidence="9" type="ORF">JX265_000862</name>
</gene>
<evidence type="ECO:0000256" key="3">
    <source>
        <dbReference type="ARBA" id="ARBA00022692"/>
    </source>
</evidence>
<evidence type="ECO:0000313" key="9">
    <source>
        <dbReference type="EMBL" id="KAI1880622.1"/>
    </source>
</evidence>
<keyword evidence="10" id="KW-1185">Reference proteome</keyword>
<feature type="domain" description="Major facilitator superfamily (MFS) profile" evidence="8">
    <location>
        <begin position="88"/>
        <end position="580"/>
    </location>
</feature>
<dbReference type="Proteomes" id="UP000829685">
    <property type="component" value="Unassembled WGS sequence"/>
</dbReference>
<feature type="transmembrane region" description="Helical" evidence="7">
    <location>
        <begin position="210"/>
        <end position="231"/>
    </location>
</feature>
<evidence type="ECO:0000256" key="7">
    <source>
        <dbReference type="SAM" id="Phobius"/>
    </source>
</evidence>
<dbReference type="InterPro" id="IPR011701">
    <property type="entry name" value="MFS"/>
</dbReference>
<evidence type="ECO:0000256" key="6">
    <source>
        <dbReference type="SAM" id="MobiDB-lite"/>
    </source>
</evidence>
<dbReference type="CDD" id="cd17502">
    <property type="entry name" value="MFS_Azr1_MDR_like"/>
    <property type="match status" value="1"/>
</dbReference>
<feature type="transmembrane region" description="Helical" evidence="7">
    <location>
        <begin position="152"/>
        <end position="171"/>
    </location>
</feature>
<feature type="transmembrane region" description="Helical" evidence="7">
    <location>
        <begin position="483"/>
        <end position="502"/>
    </location>
</feature>
<feature type="transmembrane region" description="Helical" evidence="7">
    <location>
        <begin position="314"/>
        <end position="331"/>
    </location>
</feature>
<feature type="region of interest" description="Disordered" evidence="6">
    <location>
        <begin position="584"/>
        <end position="609"/>
    </location>
</feature>
<feature type="transmembrane region" description="Helical" evidence="7">
    <location>
        <begin position="558"/>
        <end position="577"/>
    </location>
</feature>
<dbReference type="PANTHER" id="PTHR23501">
    <property type="entry name" value="MAJOR FACILITATOR SUPERFAMILY"/>
    <property type="match status" value="1"/>
</dbReference>
<feature type="transmembrane region" description="Helical" evidence="7">
    <location>
        <begin position="450"/>
        <end position="471"/>
    </location>
</feature>
<organism evidence="9 10">
    <name type="scientific">Neoarthrinium moseri</name>
    <dbReference type="NCBI Taxonomy" id="1658444"/>
    <lineage>
        <taxon>Eukaryota</taxon>
        <taxon>Fungi</taxon>
        <taxon>Dikarya</taxon>
        <taxon>Ascomycota</taxon>
        <taxon>Pezizomycotina</taxon>
        <taxon>Sordariomycetes</taxon>
        <taxon>Xylariomycetidae</taxon>
        <taxon>Amphisphaeriales</taxon>
        <taxon>Apiosporaceae</taxon>
        <taxon>Neoarthrinium</taxon>
    </lineage>
</organism>
<dbReference type="AlphaFoldDB" id="A0A9P9WWM1"/>
<feature type="transmembrane region" description="Helical" evidence="7">
    <location>
        <begin position="419"/>
        <end position="438"/>
    </location>
</feature>
<feature type="transmembrane region" description="Helical" evidence="7">
    <location>
        <begin position="283"/>
        <end position="302"/>
    </location>
</feature>
<evidence type="ECO:0000313" key="10">
    <source>
        <dbReference type="Proteomes" id="UP000829685"/>
    </source>
</evidence>
<dbReference type="PANTHER" id="PTHR23501:SF198">
    <property type="entry name" value="AZOLE RESISTANCE PROTEIN 1-RELATED"/>
    <property type="match status" value="1"/>
</dbReference>
<feature type="transmembrane region" description="Helical" evidence="7">
    <location>
        <begin position="87"/>
        <end position="111"/>
    </location>
</feature>
<comment type="caution">
    <text evidence="9">The sequence shown here is derived from an EMBL/GenBank/DDBJ whole genome shotgun (WGS) entry which is preliminary data.</text>
</comment>
<evidence type="ECO:0000256" key="4">
    <source>
        <dbReference type="ARBA" id="ARBA00022989"/>
    </source>
</evidence>
<evidence type="ECO:0000259" key="8">
    <source>
        <dbReference type="PROSITE" id="PS50850"/>
    </source>
</evidence>
<evidence type="ECO:0000256" key="2">
    <source>
        <dbReference type="ARBA" id="ARBA00022448"/>
    </source>
</evidence>